<dbReference type="Pfam" id="PF25011">
    <property type="entry name" value="VSR_TRX"/>
    <property type="match status" value="1"/>
</dbReference>
<keyword evidence="3 12" id="KW-0812">Transmembrane</keyword>
<keyword evidence="8 12" id="KW-0472">Membrane</keyword>
<evidence type="ECO:0000256" key="6">
    <source>
        <dbReference type="ARBA" id="ARBA00022837"/>
    </source>
</evidence>
<dbReference type="OMA" id="CIITVIQ"/>
<dbReference type="Proteomes" id="UP000041254">
    <property type="component" value="Unassembled WGS sequence"/>
</dbReference>
<dbReference type="STRING" id="1169540.A0A0G4FAN5"/>
<sequence length="493" mass="55855">MASHTWQPRLALLALLGISAALAGQIRVLEPPDLVKQFPGGVIEGSTAAFGTPYYGERVTGRLVFGESQQGELHCRKEDYEVPPPMMPELPNIVLVRRGQCNFVTKVRVAQEFKYAKAVIVADTAKANRTTTQIKRIIMADDGWGETVTIPSILITDRAAEKILDVILPPVNETVIIELSWDIPVDETVLMDFWLTPAVEKSVQFLQEYSKYARQLQHRLDFRPHYWIFSLPKDYKELCTDEEAKYCALDPDFAGSVTGKMIVEESLRQLCLWDTTATRVKGDEDRSGKYSELWWKYVERFPEACKTDMSDESTSDDRNTTQFGQACSYKLMKDVGADIGRVQNCVDKRSKELLDLQRQTHAWSPTAMRINEMRYSGPLDPEIVTKAVCSAFKDPPQECSKLLNLKAVELQQLENDIEKSAGVPWWVVLIGTLGAILFVIFLFVLYRCWVVRSLRKSLRYEIMNEVKQQMHTADTSSNVGDSYPPSTRSGTSI</sequence>
<keyword evidence="17" id="KW-1185">Reference proteome</keyword>
<reference evidence="16 17" key="1">
    <citation type="submission" date="2014-11" db="EMBL/GenBank/DDBJ databases">
        <authorList>
            <person name="Zhu J."/>
            <person name="Qi W."/>
            <person name="Song R."/>
        </authorList>
    </citation>
    <scope>NUCLEOTIDE SEQUENCE [LARGE SCALE GENOMIC DNA]</scope>
</reference>
<evidence type="ECO:0000256" key="5">
    <source>
        <dbReference type="ARBA" id="ARBA00022737"/>
    </source>
</evidence>
<dbReference type="PhylomeDB" id="A0A0G4FAN5"/>
<keyword evidence="6" id="KW-0106">Calcium</keyword>
<keyword evidence="2" id="KW-0245">EGF-like domain</keyword>
<dbReference type="Gene3D" id="3.50.30.30">
    <property type="match status" value="1"/>
</dbReference>
<dbReference type="GO" id="GO:0016020">
    <property type="term" value="C:membrane"/>
    <property type="evidence" value="ECO:0007669"/>
    <property type="project" value="UniProtKB-SubCell"/>
</dbReference>
<dbReference type="PANTHER" id="PTHR22702">
    <property type="entry name" value="PROTEASE-ASSOCIATED DOMAIN-CONTAINING PROTEIN"/>
    <property type="match status" value="1"/>
</dbReference>
<evidence type="ECO:0008006" key="18">
    <source>
        <dbReference type="Google" id="ProtNLM"/>
    </source>
</evidence>
<feature type="chain" id="PRO_5005189011" description="PA domain-containing protein" evidence="13">
    <location>
        <begin position="24"/>
        <end position="493"/>
    </location>
</feature>
<dbReference type="InterPro" id="IPR056858">
    <property type="entry name" value="VSR_TRX"/>
</dbReference>
<dbReference type="AlphaFoldDB" id="A0A0G4FAN5"/>
<dbReference type="VEuPathDB" id="CryptoDB:Vbra_4284"/>
<keyword evidence="7 12" id="KW-1133">Transmembrane helix</keyword>
<dbReference type="InterPro" id="IPR046450">
    <property type="entry name" value="PA_dom_sf"/>
</dbReference>
<comment type="subcellular location">
    <subcellularLocation>
        <location evidence="10">Endomembrane system</location>
        <topology evidence="10">Single-pass membrane protein</topology>
    </subcellularLocation>
    <subcellularLocation>
        <location evidence="1">Membrane</location>
        <topology evidence="1">Single-pass type I membrane protein</topology>
    </subcellularLocation>
</comment>
<evidence type="ECO:0000256" key="13">
    <source>
        <dbReference type="SAM" id="SignalP"/>
    </source>
</evidence>
<evidence type="ECO:0000256" key="2">
    <source>
        <dbReference type="ARBA" id="ARBA00022536"/>
    </source>
</evidence>
<keyword evidence="9" id="KW-0325">Glycoprotein</keyword>
<evidence type="ECO:0000256" key="3">
    <source>
        <dbReference type="ARBA" id="ARBA00022692"/>
    </source>
</evidence>
<evidence type="ECO:0000256" key="4">
    <source>
        <dbReference type="ARBA" id="ARBA00022729"/>
    </source>
</evidence>
<keyword evidence="4 13" id="KW-0732">Signal</keyword>
<gene>
    <name evidence="16" type="ORF">Vbra_4284</name>
</gene>
<organism evidence="16 17">
    <name type="scientific">Vitrella brassicaformis (strain CCMP3155)</name>
    <dbReference type="NCBI Taxonomy" id="1169540"/>
    <lineage>
        <taxon>Eukaryota</taxon>
        <taxon>Sar</taxon>
        <taxon>Alveolata</taxon>
        <taxon>Colpodellida</taxon>
        <taxon>Vitrellaceae</taxon>
        <taxon>Vitrella</taxon>
    </lineage>
</organism>
<evidence type="ECO:0000256" key="12">
    <source>
        <dbReference type="SAM" id="Phobius"/>
    </source>
</evidence>
<evidence type="ECO:0000256" key="1">
    <source>
        <dbReference type="ARBA" id="ARBA00004479"/>
    </source>
</evidence>
<dbReference type="Pfam" id="PF02225">
    <property type="entry name" value="PA"/>
    <property type="match status" value="1"/>
</dbReference>
<evidence type="ECO:0000256" key="9">
    <source>
        <dbReference type="ARBA" id="ARBA00023180"/>
    </source>
</evidence>
<dbReference type="PANTHER" id="PTHR22702:SF1">
    <property type="entry name" value="PROTEASE-ASSOCIATED DOMAIN-CONTAINING PROTEIN 1"/>
    <property type="match status" value="1"/>
</dbReference>
<evidence type="ECO:0000259" key="14">
    <source>
        <dbReference type="Pfam" id="PF02225"/>
    </source>
</evidence>
<dbReference type="InParanoid" id="A0A0G4FAN5"/>
<dbReference type="InterPro" id="IPR003137">
    <property type="entry name" value="PA_domain"/>
</dbReference>
<name>A0A0G4FAN5_VITBC</name>
<accession>A0A0G4FAN5</accession>
<dbReference type="SUPFAM" id="SSF52025">
    <property type="entry name" value="PA domain"/>
    <property type="match status" value="1"/>
</dbReference>
<keyword evidence="5" id="KW-0677">Repeat</keyword>
<proteinExistence type="predicted"/>
<evidence type="ECO:0000256" key="10">
    <source>
        <dbReference type="ARBA" id="ARBA00037847"/>
    </source>
</evidence>
<evidence type="ECO:0000313" key="16">
    <source>
        <dbReference type="EMBL" id="CEM09642.1"/>
    </source>
</evidence>
<feature type="transmembrane region" description="Helical" evidence="12">
    <location>
        <begin position="425"/>
        <end position="449"/>
    </location>
</feature>
<feature type="domain" description="Vacuolar sorting receptor thioredoxin-like" evidence="15">
    <location>
        <begin position="197"/>
        <end position="389"/>
    </location>
</feature>
<evidence type="ECO:0000259" key="15">
    <source>
        <dbReference type="Pfam" id="PF25011"/>
    </source>
</evidence>
<evidence type="ECO:0000256" key="11">
    <source>
        <dbReference type="SAM" id="MobiDB-lite"/>
    </source>
</evidence>
<feature type="region of interest" description="Disordered" evidence="11">
    <location>
        <begin position="473"/>
        <end position="493"/>
    </location>
</feature>
<feature type="domain" description="PA" evidence="14">
    <location>
        <begin position="59"/>
        <end position="163"/>
    </location>
</feature>
<evidence type="ECO:0000256" key="7">
    <source>
        <dbReference type="ARBA" id="ARBA00022989"/>
    </source>
</evidence>
<protein>
    <recommendedName>
        <fullName evidence="18">PA domain-containing protein</fullName>
    </recommendedName>
</protein>
<evidence type="ECO:0000313" key="17">
    <source>
        <dbReference type="Proteomes" id="UP000041254"/>
    </source>
</evidence>
<dbReference type="GO" id="GO:0012505">
    <property type="term" value="C:endomembrane system"/>
    <property type="evidence" value="ECO:0007669"/>
    <property type="project" value="UniProtKB-SubCell"/>
</dbReference>
<dbReference type="OrthoDB" id="10045365at2759"/>
<evidence type="ECO:0000256" key="8">
    <source>
        <dbReference type="ARBA" id="ARBA00023136"/>
    </source>
</evidence>
<dbReference type="EMBL" id="CDMY01000395">
    <property type="protein sequence ID" value="CEM09642.1"/>
    <property type="molecule type" value="Genomic_DNA"/>
</dbReference>
<feature type="signal peptide" evidence="13">
    <location>
        <begin position="1"/>
        <end position="23"/>
    </location>
</feature>